<dbReference type="Gene3D" id="1.10.860.10">
    <property type="entry name" value="DNAb Helicase, Chain A"/>
    <property type="match status" value="1"/>
</dbReference>
<dbReference type="PROSITE" id="PS51199">
    <property type="entry name" value="SF4_HELICASE"/>
    <property type="match status" value="1"/>
</dbReference>
<dbReference type="GO" id="GO:0006269">
    <property type="term" value="P:DNA replication, synthesis of primer"/>
    <property type="evidence" value="ECO:0007669"/>
    <property type="project" value="UniProtKB-UniRule"/>
</dbReference>
<evidence type="ECO:0000313" key="16">
    <source>
        <dbReference type="EMBL" id="MBZ3926178.1"/>
    </source>
</evidence>
<gene>
    <name evidence="16" type="ORF">Xseb_19120</name>
</gene>
<evidence type="ECO:0000256" key="11">
    <source>
        <dbReference type="ARBA" id="ARBA00048954"/>
    </source>
</evidence>
<comment type="catalytic activity">
    <reaction evidence="11 13">
        <text>ATP + H2O = ADP + phosphate + H(+)</text>
        <dbReference type="Rhea" id="RHEA:13065"/>
        <dbReference type="ChEBI" id="CHEBI:15377"/>
        <dbReference type="ChEBI" id="CHEBI:15378"/>
        <dbReference type="ChEBI" id="CHEBI:30616"/>
        <dbReference type="ChEBI" id="CHEBI:43474"/>
        <dbReference type="ChEBI" id="CHEBI:456216"/>
        <dbReference type="EC" id="5.6.2.3"/>
    </reaction>
</comment>
<dbReference type="InterPro" id="IPR016136">
    <property type="entry name" value="DNA_helicase_N/primase_C"/>
</dbReference>
<dbReference type="InterPro" id="IPR007692">
    <property type="entry name" value="DNA_helicase_DnaB"/>
</dbReference>
<proteinExistence type="inferred from homology"/>
<evidence type="ECO:0000256" key="14">
    <source>
        <dbReference type="SAM" id="MobiDB-lite"/>
    </source>
</evidence>
<sequence length="468" mass="52057">MQFRGIDMQDKGNTKRRSRDSDLARLKVPPHSIEAEQSVLGGLMLASETLDIVKDILVEEDFYRRDHRLIYKSICELDEKGQPFDAVTMGTWFEEQGQLELVGDGAYLIELATTTPSAANIAAYAKIVRDRARLRELIEQGTEIVNDGFHPDGRETDEIIAEAEQRIFSVAEGGRIRHTYMDVTTGLKRVVGTLQERYENDSSIIGIPTGLPEFDEMTAGLQDTDLIIVAARPAMGKSTLAQGFAESATSRAKKAVAIFSMEMSADQWFLRMVAAESRVDGQRLKTGKLEDEDWSKVTAAIKKLQGLKLFVDDTPALSPDLLRSKARRLKREQDIGLIVVDYLQLMMLPGSKENRATVVADISRSLKALAKELRVPVVALSQLNRSLETRADKRPLMADLRESGAIEQDADVIVFIYRDEYYNKETTEKGIAELIIGKQRSGPTGTVRVKFTGGITKFEPLGPGAIDF</sequence>
<evidence type="ECO:0000256" key="9">
    <source>
        <dbReference type="ARBA" id="ARBA00023235"/>
    </source>
</evidence>
<accession>A0AAW4RT70</accession>
<evidence type="ECO:0000256" key="1">
    <source>
        <dbReference type="ARBA" id="ARBA00008428"/>
    </source>
</evidence>
<dbReference type="Gene3D" id="3.40.50.300">
    <property type="entry name" value="P-loop containing nucleotide triphosphate hydrolases"/>
    <property type="match status" value="1"/>
</dbReference>
<keyword evidence="6 13" id="KW-0347">Helicase</keyword>
<dbReference type="EC" id="5.6.2.3" evidence="12 13"/>
<evidence type="ECO:0000256" key="8">
    <source>
        <dbReference type="ARBA" id="ARBA00023125"/>
    </source>
</evidence>
<dbReference type="FunFam" id="3.40.50.300:FF:000076">
    <property type="entry name" value="Replicative DNA helicase"/>
    <property type="match status" value="1"/>
</dbReference>
<dbReference type="InterPro" id="IPR027417">
    <property type="entry name" value="P-loop_NTPase"/>
</dbReference>
<organism evidence="16 17">
    <name type="scientific">Xanthomonas citri pv. sesbaniae</name>
    <dbReference type="NCBI Taxonomy" id="473425"/>
    <lineage>
        <taxon>Bacteria</taxon>
        <taxon>Pseudomonadati</taxon>
        <taxon>Pseudomonadota</taxon>
        <taxon>Gammaproteobacteria</taxon>
        <taxon>Lysobacterales</taxon>
        <taxon>Lysobacteraceae</taxon>
        <taxon>Xanthomonas</taxon>
    </lineage>
</organism>
<dbReference type="InterPro" id="IPR007693">
    <property type="entry name" value="DNA_helicase_DnaB-like_N"/>
</dbReference>
<evidence type="ECO:0000313" key="17">
    <source>
        <dbReference type="Proteomes" id="UP000825388"/>
    </source>
</evidence>
<evidence type="ECO:0000256" key="4">
    <source>
        <dbReference type="ARBA" id="ARBA00022741"/>
    </source>
</evidence>
<dbReference type="GO" id="GO:0003677">
    <property type="term" value="F:DNA binding"/>
    <property type="evidence" value="ECO:0007669"/>
    <property type="project" value="UniProtKB-UniRule"/>
</dbReference>
<dbReference type="EMBL" id="LOKL01000153">
    <property type="protein sequence ID" value="MBZ3926178.1"/>
    <property type="molecule type" value="Genomic_DNA"/>
</dbReference>
<dbReference type="GO" id="GO:0043139">
    <property type="term" value="F:5'-3' DNA helicase activity"/>
    <property type="evidence" value="ECO:0007669"/>
    <property type="project" value="UniProtKB-EC"/>
</dbReference>
<name>A0AAW4RT70_XANCI</name>
<dbReference type="SUPFAM" id="SSF48024">
    <property type="entry name" value="N-terminal domain of DnaB helicase"/>
    <property type="match status" value="1"/>
</dbReference>
<dbReference type="GO" id="GO:0016787">
    <property type="term" value="F:hydrolase activity"/>
    <property type="evidence" value="ECO:0007669"/>
    <property type="project" value="UniProtKB-KW"/>
</dbReference>
<keyword evidence="9" id="KW-0413">Isomerase</keyword>
<evidence type="ECO:0000256" key="7">
    <source>
        <dbReference type="ARBA" id="ARBA00022840"/>
    </source>
</evidence>
<dbReference type="InterPro" id="IPR007694">
    <property type="entry name" value="DNA_helicase_DnaB-like_C"/>
</dbReference>
<evidence type="ECO:0000256" key="12">
    <source>
        <dbReference type="NCBIfam" id="TIGR00665"/>
    </source>
</evidence>
<keyword evidence="3 13" id="KW-0235">DNA replication</keyword>
<comment type="caution">
    <text evidence="16">The sequence shown here is derived from an EMBL/GenBank/DDBJ whole genome shotgun (WGS) entry which is preliminary data.</text>
</comment>
<evidence type="ECO:0000256" key="13">
    <source>
        <dbReference type="RuleBase" id="RU362085"/>
    </source>
</evidence>
<keyword evidence="7 13" id="KW-0067">ATP-binding</keyword>
<dbReference type="AlphaFoldDB" id="A0AAW4RT70"/>
<evidence type="ECO:0000256" key="6">
    <source>
        <dbReference type="ARBA" id="ARBA00022806"/>
    </source>
</evidence>
<evidence type="ECO:0000256" key="2">
    <source>
        <dbReference type="ARBA" id="ARBA00022515"/>
    </source>
</evidence>
<dbReference type="GO" id="GO:0042802">
    <property type="term" value="F:identical protein binding"/>
    <property type="evidence" value="ECO:0007669"/>
    <property type="project" value="UniProtKB-ARBA"/>
</dbReference>
<reference evidence="16" key="1">
    <citation type="submission" date="2015-12" db="EMBL/GenBank/DDBJ databases">
        <authorList>
            <person name="Bansal K."/>
            <person name="Midha S."/>
            <person name="Patil P.B."/>
        </authorList>
    </citation>
    <scope>NUCLEOTIDE SEQUENCE</scope>
    <source>
        <strain evidence="16">LMG867</strain>
    </source>
</reference>
<comment type="similarity">
    <text evidence="1 13">Belongs to the helicase family. DnaB subfamily.</text>
</comment>
<dbReference type="PANTHER" id="PTHR30153:SF2">
    <property type="entry name" value="REPLICATIVE DNA HELICASE"/>
    <property type="match status" value="1"/>
</dbReference>
<comment type="function">
    <text evidence="10 13">The main replicative DNA helicase, it participates in initiation and elongation during chromosome replication. Travels ahead of the DNA replisome, separating dsDNA into templates for DNA synthesis. A processive ATP-dependent 5'-3' DNA helicase it has DNA-dependent ATPase activity.</text>
</comment>
<dbReference type="NCBIfam" id="TIGR00665">
    <property type="entry name" value="DnaB"/>
    <property type="match status" value="1"/>
</dbReference>
<dbReference type="NCBIfam" id="NF006443">
    <property type="entry name" value="PRK08760.1"/>
    <property type="match status" value="1"/>
</dbReference>
<evidence type="ECO:0000256" key="3">
    <source>
        <dbReference type="ARBA" id="ARBA00022705"/>
    </source>
</evidence>
<dbReference type="GO" id="GO:0005524">
    <property type="term" value="F:ATP binding"/>
    <property type="evidence" value="ECO:0007669"/>
    <property type="project" value="UniProtKB-UniRule"/>
</dbReference>
<dbReference type="NCBIfam" id="NF004384">
    <property type="entry name" value="PRK05748.1"/>
    <property type="match status" value="1"/>
</dbReference>
<dbReference type="GO" id="GO:0005829">
    <property type="term" value="C:cytosol"/>
    <property type="evidence" value="ECO:0007669"/>
    <property type="project" value="TreeGrafter"/>
</dbReference>
<feature type="compositionally biased region" description="Basic and acidic residues" evidence="14">
    <location>
        <begin position="7"/>
        <end position="23"/>
    </location>
</feature>
<feature type="domain" description="SF4 helicase" evidence="15">
    <location>
        <begin position="200"/>
        <end position="465"/>
    </location>
</feature>
<dbReference type="FunFam" id="1.10.860.10:FF:000001">
    <property type="entry name" value="Replicative DNA helicase"/>
    <property type="match status" value="1"/>
</dbReference>
<dbReference type="CDD" id="cd00984">
    <property type="entry name" value="DnaB_C"/>
    <property type="match status" value="1"/>
</dbReference>
<evidence type="ECO:0000256" key="10">
    <source>
        <dbReference type="ARBA" id="ARBA00044932"/>
    </source>
</evidence>
<keyword evidence="5 13" id="KW-0378">Hydrolase</keyword>
<feature type="region of interest" description="Disordered" evidence="14">
    <location>
        <begin position="1"/>
        <end position="23"/>
    </location>
</feature>
<dbReference type="Pfam" id="PF03796">
    <property type="entry name" value="DnaB_C"/>
    <property type="match status" value="1"/>
</dbReference>
<dbReference type="GO" id="GO:1990077">
    <property type="term" value="C:primosome complex"/>
    <property type="evidence" value="ECO:0007669"/>
    <property type="project" value="UniProtKB-UniRule"/>
</dbReference>
<keyword evidence="4 13" id="KW-0547">Nucleotide-binding</keyword>
<dbReference type="PANTHER" id="PTHR30153">
    <property type="entry name" value="REPLICATIVE DNA HELICASE DNAB"/>
    <property type="match status" value="1"/>
</dbReference>
<dbReference type="InterPro" id="IPR036185">
    <property type="entry name" value="DNA_heli_DnaB-like_N_sf"/>
</dbReference>
<evidence type="ECO:0000256" key="5">
    <source>
        <dbReference type="ARBA" id="ARBA00022801"/>
    </source>
</evidence>
<protein>
    <recommendedName>
        <fullName evidence="12 13">Replicative DNA helicase</fullName>
        <ecNumber evidence="12 13">5.6.2.3</ecNumber>
    </recommendedName>
</protein>
<keyword evidence="8 13" id="KW-0238">DNA-binding</keyword>
<dbReference type="Proteomes" id="UP000825388">
    <property type="component" value="Unassembled WGS sequence"/>
</dbReference>
<dbReference type="SUPFAM" id="SSF52540">
    <property type="entry name" value="P-loop containing nucleoside triphosphate hydrolases"/>
    <property type="match status" value="1"/>
</dbReference>
<keyword evidence="2 13" id="KW-0639">Primosome</keyword>
<dbReference type="Pfam" id="PF00772">
    <property type="entry name" value="DnaB"/>
    <property type="match status" value="1"/>
</dbReference>
<evidence type="ECO:0000259" key="15">
    <source>
        <dbReference type="PROSITE" id="PS51199"/>
    </source>
</evidence>